<comment type="catalytic activity">
    <reaction evidence="7 8">
        <text>L-methionyl-tRNA(fMet) + (6R)-10-formyltetrahydrofolate = N-formyl-L-methionyl-tRNA(fMet) + (6S)-5,6,7,8-tetrahydrofolate + H(+)</text>
        <dbReference type="Rhea" id="RHEA:24380"/>
        <dbReference type="Rhea" id="RHEA-COMP:9952"/>
        <dbReference type="Rhea" id="RHEA-COMP:9953"/>
        <dbReference type="ChEBI" id="CHEBI:15378"/>
        <dbReference type="ChEBI" id="CHEBI:57453"/>
        <dbReference type="ChEBI" id="CHEBI:78530"/>
        <dbReference type="ChEBI" id="CHEBI:78844"/>
        <dbReference type="ChEBI" id="CHEBI:195366"/>
        <dbReference type="EC" id="2.1.2.9"/>
    </reaction>
</comment>
<dbReference type="InterPro" id="IPR005794">
    <property type="entry name" value="Fmt"/>
</dbReference>
<dbReference type="PANTHER" id="PTHR11138:SF5">
    <property type="entry name" value="METHIONYL-TRNA FORMYLTRANSFERASE, MITOCHONDRIAL"/>
    <property type="match status" value="1"/>
</dbReference>
<dbReference type="Pfam" id="PF00551">
    <property type="entry name" value="Formyl_trans_N"/>
    <property type="match status" value="1"/>
</dbReference>
<dbReference type="EC" id="2.1.2.9" evidence="3 8"/>
<protein>
    <recommendedName>
        <fullName evidence="4 8">Methionyl-tRNA formyltransferase</fullName>
        <ecNumber evidence="3 8">2.1.2.9</ecNumber>
    </recommendedName>
</protein>
<evidence type="ECO:0000256" key="6">
    <source>
        <dbReference type="ARBA" id="ARBA00022917"/>
    </source>
</evidence>
<evidence type="ECO:0000256" key="1">
    <source>
        <dbReference type="ARBA" id="ARBA00002606"/>
    </source>
</evidence>
<reference evidence="11" key="2">
    <citation type="journal article" date="2021" name="PeerJ">
        <title>Extensive microbial diversity within the chicken gut microbiome revealed by metagenomics and culture.</title>
        <authorList>
            <person name="Gilroy R."/>
            <person name="Ravi A."/>
            <person name="Getino M."/>
            <person name="Pursley I."/>
            <person name="Horton D.L."/>
            <person name="Alikhan N.F."/>
            <person name="Baker D."/>
            <person name="Gharbi K."/>
            <person name="Hall N."/>
            <person name="Watson M."/>
            <person name="Adriaenssens E.M."/>
            <person name="Foster-Nyarko E."/>
            <person name="Jarju S."/>
            <person name="Secka A."/>
            <person name="Antonio M."/>
            <person name="Oren A."/>
            <person name="Chaudhuri R.R."/>
            <person name="La Ragione R."/>
            <person name="Hildebrand F."/>
            <person name="Pallen M.J."/>
        </authorList>
    </citation>
    <scope>NUCLEOTIDE SEQUENCE</scope>
    <source>
        <strain evidence="11">CHK154-7741</strain>
    </source>
</reference>
<dbReference type="InterPro" id="IPR044135">
    <property type="entry name" value="Met-tRNA-FMT_C"/>
</dbReference>
<dbReference type="HAMAP" id="MF_00182">
    <property type="entry name" value="Formyl_trans"/>
    <property type="match status" value="1"/>
</dbReference>
<dbReference type="AlphaFoldDB" id="A0A9D1MZ30"/>
<organism evidence="11 12">
    <name type="scientific">Candidatus Limenecus avicola</name>
    <dbReference type="NCBI Taxonomy" id="2840847"/>
    <lineage>
        <taxon>Bacteria</taxon>
        <taxon>Bacillati</taxon>
        <taxon>Bacillota</taxon>
        <taxon>Clostridia</taxon>
        <taxon>Eubacteriales</taxon>
        <taxon>Clostridiaceae</taxon>
        <taxon>Clostridiaceae incertae sedis</taxon>
        <taxon>Candidatus Limenecus</taxon>
    </lineage>
</organism>
<keyword evidence="5 8" id="KW-0808">Transferase</keyword>
<keyword evidence="6 8" id="KW-0648">Protein biosynthesis</keyword>
<dbReference type="SUPFAM" id="SSF50486">
    <property type="entry name" value="FMT C-terminal domain-like"/>
    <property type="match status" value="1"/>
</dbReference>
<evidence type="ECO:0000259" key="10">
    <source>
        <dbReference type="Pfam" id="PF02911"/>
    </source>
</evidence>
<feature type="domain" description="Formyl transferase C-terminal" evidence="10">
    <location>
        <begin position="206"/>
        <end position="304"/>
    </location>
</feature>
<dbReference type="NCBIfam" id="TIGR00460">
    <property type="entry name" value="fmt"/>
    <property type="match status" value="1"/>
</dbReference>
<evidence type="ECO:0000256" key="3">
    <source>
        <dbReference type="ARBA" id="ARBA00012261"/>
    </source>
</evidence>
<proteinExistence type="inferred from homology"/>
<dbReference type="Gene3D" id="3.40.50.170">
    <property type="entry name" value="Formyl transferase, N-terminal domain"/>
    <property type="match status" value="1"/>
</dbReference>
<gene>
    <name evidence="8" type="primary">fmt</name>
    <name evidence="11" type="ORF">IAD26_02195</name>
</gene>
<comment type="similarity">
    <text evidence="2 8">Belongs to the Fmt family.</text>
</comment>
<dbReference type="Pfam" id="PF02911">
    <property type="entry name" value="Formyl_trans_C"/>
    <property type="match status" value="1"/>
</dbReference>
<dbReference type="PANTHER" id="PTHR11138">
    <property type="entry name" value="METHIONYL-TRNA FORMYLTRANSFERASE"/>
    <property type="match status" value="1"/>
</dbReference>
<dbReference type="GO" id="GO:0005829">
    <property type="term" value="C:cytosol"/>
    <property type="evidence" value="ECO:0007669"/>
    <property type="project" value="TreeGrafter"/>
</dbReference>
<dbReference type="InterPro" id="IPR041711">
    <property type="entry name" value="Met-tRNA-FMT_N"/>
</dbReference>
<dbReference type="InterPro" id="IPR002376">
    <property type="entry name" value="Formyl_transf_N"/>
</dbReference>
<sequence>MINAVYMATPEIAVNCLQKLLNFNDLNIQAVVTQPDRPCGRGKKLTAPPVKDFALAHNIEVLQTESLKNDEALKSKLRELNPDFFITFAFGQLLTEEILAIPKIATINLHASLLPEYRGANPIQRAIYDGKEETGITTMLTVLALDAGDICIQEKIKITPDMTDKELMEIISDKAPFIMYPTIKQLYNKMLTPKKQDESLVTIAKKFKKEDALLDWNRSAQELHNHVRSMTTWPCACSSIDGKNIKILKTTVLENECVNDNPGEIVKISKDGIAVAAKKGILLITELKPEGKPKMDAYAWTNGVQLKVSDMFK</sequence>
<evidence type="ECO:0000259" key="9">
    <source>
        <dbReference type="Pfam" id="PF00551"/>
    </source>
</evidence>
<dbReference type="CDD" id="cd08646">
    <property type="entry name" value="FMT_core_Met-tRNA-FMT_N"/>
    <property type="match status" value="1"/>
</dbReference>
<evidence type="ECO:0000256" key="8">
    <source>
        <dbReference type="HAMAP-Rule" id="MF_00182"/>
    </source>
</evidence>
<dbReference type="SUPFAM" id="SSF53328">
    <property type="entry name" value="Formyltransferase"/>
    <property type="match status" value="1"/>
</dbReference>
<dbReference type="InterPro" id="IPR037022">
    <property type="entry name" value="Formyl_trans_C_sf"/>
</dbReference>
<dbReference type="GO" id="GO:0004479">
    <property type="term" value="F:methionyl-tRNA formyltransferase activity"/>
    <property type="evidence" value="ECO:0007669"/>
    <property type="project" value="UniProtKB-UniRule"/>
</dbReference>
<feature type="domain" description="Formyl transferase N-terminal" evidence="9">
    <location>
        <begin position="26"/>
        <end position="178"/>
    </location>
</feature>
<comment type="function">
    <text evidence="1 8">Attaches a formyl group to the free amino group of methionyl-tRNA(fMet). The formyl group appears to play a dual role in the initiator identity of N-formylmethionyl-tRNA by promoting its recognition by IF2 and preventing the misappropriation of this tRNA by the elongation apparatus.</text>
</comment>
<evidence type="ECO:0000313" key="12">
    <source>
        <dbReference type="Proteomes" id="UP000886748"/>
    </source>
</evidence>
<reference evidence="11" key="1">
    <citation type="submission" date="2020-10" db="EMBL/GenBank/DDBJ databases">
        <authorList>
            <person name="Gilroy R."/>
        </authorList>
    </citation>
    <scope>NUCLEOTIDE SEQUENCE</scope>
    <source>
        <strain evidence="11">CHK154-7741</strain>
    </source>
</reference>
<evidence type="ECO:0000256" key="4">
    <source>
        <dbReference type="ARBA" id="ARBA00016014"/>
    </source>
</evidence>
<evidence type="ECO:0000256" key="7">
    <source>
        <dbReference type="ARBA" id="ARBA00048558"/>
    </source>
</evidence>
<evidence type="ECO:0000256" key="5">
    <source>
        <dbReference type="ARBA" id="ARBA00022679"/>
    </source>
</evidence>
<dbReference type="InterPro" id="IPR005793">
    <property type="entry name" value="Formyl_trans_C"/>
</dbReference>
<dbReference type="InterPro" id="IPR036477">
    <property type="entry name" value="Formyl_transf_N_sf"/>
</dbReference>
<evidence type="ECO:0000256" key="2">
    <source>
        <dbReference type="ARBA" id="ARBA00010699"/>
    </source>
</evidence>
<dbReference type="CDD" id="cd08704">
    <property type="entry name" value="Met_tRNA_FMT_C"/>
    <property type="match status" value="1"/>
</dbReference>
<accession>A0A9D1MZ30</accession>
<name>A0A9D1MZ30_9CLOT</name>
<dbReference type="Gene3D" id="3.10.25.10">
    <property type="entry name" value="Formyl transferase, C-terminal domain"/>
    <property type="match status" value="1"/>
</dbReference>
<dbReference type="Proteomes" id="UP000886748">
    <property type="component" value="Unassembled WGS sequence"/>
</dbReference>
<feature type="binding site" evidence="8">
    <location>
        <begin position="112"/>
        <end position="115"/>
    </location>
    <ligand>
        <name>(6S)-5,6,7,8-tetrahydrofolate</name>
        <dbReference type="ChEBI" id="CHEBI:57453"/>
    </ligand>
</feature>
<comment type="caution">
    <text evidence="11">The sequence shown here is derived from an EMBL/GenBank/DDBJ whole genome shotgun (WGS) entry which is preliminary data.</text>
</comment>
<dbReference type="InterPro" id="IPR011034">
    <property type="entry name" value="Formyl_transferase-like_C_sf"/>
</dbReference>
<evidence type="ECO:0000313" key="11">
    <source>
        <dbReference type="EMBL" id="HIU91926.1"/>
    </source>
</evidence>
<dbReference type="EMBL" id="DVOD01000016">
    <property type="protein sequence ID" value="HIU91926.1"/>
    <property type="molecule type" value="Genomic_DNA"/>
</dbReference>